<sequence>MDVVNPLVHQDSCALKELVEYEESVSESSKLQTDELGVGASRLATLPKRGWSDSGEDRVGRRRTGSLEAIFLVAASLLYVAGGSLRSPWKASGVTTGVPRFVGDEVSPGSLNKRQYHPGVCKCRFPSPNKGSGGCGASLEVGCIRDVESAEGVLKYMVRVIALTRAFLPIPSGCSYKERPSPEWWVPGEIPLMAMLVMPLRV</sequence>
<name>A0A426YPS4_ENSVE</name>
<dbReference type="EMBL" id="AMZH03010989">
    <property type="protein sequence ID" value="RRT53720.1"/>
    <property type="molecule type" value="Genomic_DNA"/>
</dbReference>
<reference evidence="1 2" key="1">
    <citation type="journal article" date="2014" name="Agronomy (Basel)">
        <title>A Draft Genome Sequence for Ensete ventricosum, the Drought-Tolerant Tree Against Hunger.</title>
        <authorList>
            <person name="Harrison J."/>
            <person name="Moore K.A."/>
            <person name="Paszkiewicz K."/>
            <person name="Jones T."/>
            <person name="Grant M."/>
            <person name="Ambacheew D."/>
            <person name="Muzemil S."/>
            <person name="Studholme D.J."/>
        </authorList>
    </citation>
    <scope>NUCLEOTIDE SEQUENCE [LARGE SCALE GENOMIC DNA]</scope>
</reference>
<accession>A0A426YPS4</accession>
<dbReference type="AlphaFoldDB" id="A0A426YPS4"/>
<evidence type="ECO:0000313" key="2">
    <source>
        <dbReference type="Proteomes" id="UP000287651"/>
    </source>
</evidence>
<proteinExistence type="predicted"/>
<organism evidence="1 2">
    <name type="scientific">Ensete ventricosum</name>
    <name type="common">Abyssinian banana</name>
    <name type="synonym">Musa ensete</name>
    <dbReference type="NCBI Taxonomy" id="4639"/>
    <lineage>
        <taxon>Eukaryota</taxon>
        <taxon>Viridiplantae</taxon>
        <taxon>Streptophyta</taxon>
        <taxon>Embryophyta</taxon>
        <taxon>Tracheophyta</taxon>
        <taxon>Spermatophyta</taxon>
        <taxon>Magnoliopsida</taxon>
        <taxon>Liliopsida</taxon>
        <taxon>Zingiberales</taxon>
        <taxon>Musaceae</taxon>
        <taxon>Ensete</taxon>
    </lineage>
</organism>
<evidence type="ECO:0000313" key="1">
    <source>
        <dbReference type="EMBL" id="RRT53720.1"/>
    </source>
</evidence>
<comment type="caution">
    <text evidence="1">The sequence shown here is derived from an EMBL/GenBank/DDBJ whole genome shotgun (WGS) entry which is preliminary data.</text>
</comment>
<dbReference type="Proteomes" id="UP000287651">
    <property type="component" value="Unassembled WGS sequence"/>
</dbReference>
<protein>
    <submittedName>
        <fullName evidence="1">Uncharacterized protein</fullName>
    </submittedName>
</protein>
<gene>
    <name evidence="1" type="ORF">B296_00048572</name>
</gene>